<dbReference type="Pfam" id="PF21029">
    <property type="entry name" value="RMC1_N"/>
    <property type="match status" value="1"/>
</dbReference>
<dbReference type="OrthoDB" id="26384at2759"/>
<dbReference type="GO" id="GO:0031902">
    <property type="term" value="C:late endosome membrane"/>
    <property type="evidence" value="ECO:0007669"/>
    <property type="project" value="TreeGrafter"/>
</dbReference>
<evidence type="ECO:0000259" key="2">
    <source>
        <dbReference type="Pfam" id="PF21029"/>
    </source>
</evidence>
<dbReference type="InterPro" id="IPR049040">
    <property type="entry name" value="RMC1_N"/>
</dbReference>
<reference evidence="4" key="1">
    <citation type="submission" date="2025-08" db="UniProtKB">
        <authorList>
            <consortium name="RefSeq"/>
        </authorList>
    </citation>
    <scope>IDENTIFICATION</scope>
    <source>
        <tissue evidence="4">Gonads</tissue>
    </source>
</reference>
<sequence>MAEADSKSAGVHYVQLSKHPIRFEPVSQLTNVFFDETNKQVFAVQSQGAMGVVVKGPDDKTNINFRMEDRGEVISIKFSYDMSVLAIQRSQKSVEFMNFTEHSDRVEYSQSCRGKTTNIIGFHWTALNEIVFVTDHGIEYYQVIPEKKTLKCLKNQSGQVNWFVWSPESAVMLLSSGPLGNIINPFHFKSGQLYKLPKFEVDLPVIPKPPKLVLHERDVTMAQIYGVLYICVLRHHTVAGKLTAEIVLYHLQRENPARRSCVLRLNMSGRFAVNLVDNIIIVHHQASKTSMLFDIKSGGESDGYVTFYDPLVPASPIRPFMIRAPSIPGQPGADGQKHELELYSPNWIVFQPNILIDAKLGYMWYLKLSLEPIVSLIDDKVKLIDFLLRRKDSKMVILKVCKQMMLPDSQASLPVIAQVFDLLNAGYREYLDKEIQAQVVVPSLGSILDHLVPYTGASESTQAMDNLRGRKAIIDQSDMYTHVLSVFGDSKNIHFKFIVATLVEYIRSLNQVFIPVQHYLYELVINTLVHHHCFYQLHQFLQYHVLSDSKPLACLLLSLESVYAPAHQLALDMLKRLNTANEEIIEVLLSKHQLLSALRFIRSVGVVDTVSARKFLEAAKQTGDSMLFYTVYKFFEQRNIRMRQVSKFAPGEHCEPYVKYFEGLFGADALMPSVPS</sequence>
<protein>
    <submittedName>
        <fullName evidence="4">Regulator of MON1-CCZ1 complex-like isoform X1</fullName>
    </submittedName>
</protein>
<evidence type="ECO:0000313" key="4">
    <source>
        <dbReference type="RefSeq" id="XP_013395338.1"/>
    </source>
</evidence>
<evidence type="ECO:0000259" key="1">
    <source>
        <dbReference type="Pfam" id="PF07035"/>
    </source>
</evidence>
<feature type="domain" description="Mic1" evidence="1">
    <location>
        <begin position="390"/>
        <end position="649"/>
    </location>
</feature>
<proteinExistence type="predicted"/>
<dbReference type="InterPro" id="IPR040371">
    <property type="entry name" value="RMC1"/>
</dbReference>
<dbReference type="STRING" id="7574.A0A1S3IAZ1"/>
<dbReference type="Pfam" id="PF07035">
    <property type="entry name" value="RMC1_C"/>
    <property type="match status" value="1"/>
</dbReference>
<dbReference type="RefSeq" id="XP_013395338.1">
    <property type="nucleotide sequence ID" value="XM_013539884.2"/>
</dbReference>
<dbReference type="GO" id="GO:0005765">
    <property type="term" value="C:lysosomal membrane"/>
    <property type="evidence" value="ECO:0007669"/>
    <property type="project" value="TreeGrafter"/>
</dbReference>
<dbReference type="InParanoid" id="A0A1S3IAZ1"/>
<organism evidence="3 4">
    <name type="scientific">Lingula anatina</name>
    <name type="common">Brachiopod</name>
    <name type="synonym">Lingula unguis</name>
    <dbReference type="NCBI Taxonomy" id="7574"/>
    <lineage>
        <taxon>Eukaryota</taxon>
        <taxon>Metazoa</taxon>
        <taxon>Spiralia</taxon>
        <taxon>Lophotrochozoa</taxon>
        <taxon>Brachiopoda</taxon>
        <taxon>Linguliformea</taxon>
        <taxon>Lingulata</taxon>
        <taxon>Lingulida</taxon>
        <taxon>Linguloidea</taxon>
        <taxon>Lingulidae</taxon>
        <taxon>Lingula</taxon>
    </lineage>
</organism>
<dbReference type="FunCoup" id="A0A1S3IAZ1">
    <property type="interactions" value="1457"/>
</dbReference>
<keyword evidence="3" id="KW-1185">Reference proteome</keyword>
<dbReference type="OMA" id="VWVHNRE"/>
<dbReference type="Proteomes" id="UP000085678">
    <property type="component" value="Unplaced"/>
</dbReference>
<dbReference type="PANTHER" id="PTHR12897:SF4">
    <property type="entry name" value="REGULATOR OF MON1-CCZ1 COMPLEX"/>
    <property type="match status" value="1"/>
</dbReference>
<dbReference type="GeneID" id="106162569"/>
<dbReference type="GO" id="GO:0035658">
    <property type="term" value="C:Mon1-Ccz1 complex"/>
    <property type="evidence" value="ECO:0007669"/>
    <property type="project" value="InterPro"/>
</dbReference>
<accession>A0A1S3IAZ1</accession>
<dbReference type="SUPFAM" id="SSF50978">
    <property type="entry name" value="WD40 repeat-like"/>
    <property type="match status" value="1"/>
</dbReference>
<dbReference type="InterPro" id="IPR036322">
    <property type="entry name" value="WD40_repeat_dom_sf"/>
</dbReference>
<name>A0A1S3IAZ1_LINAN</name>
<dbReference type="InterPro" id="IPR009755">
    <property type="entry name" value="RMC1_C"/>
</dbReference>
<feature type="domain" description="Regulator of MON1-CCZ1 complex N-terminal" evidence="2">
    <location>
        <begin position="32"/>
        <end position="150"/>
    </location>
</feature>
<dbReference type="AlphaFoldDB" id="A0A1S3IAZ1"/>
<dbReference type="PANTHER" id="PTHR12897">
    <property type="entry name" value="COLON CANCER-ASSOCIATED PROTEIN MIC1"/>
    <property type="match status" value="1"/>
</dbReference>
<dbReference type="KEGG" id="lak:106162569"/>
<gene>
    <name evidence="4" type="primary">LOC106162569</name>
</gene>
<evidence type="ECO:0000313" key="3">
    <source>
        <dbReference type="Proteomes" id="UP000085678"/>
    </source>
</evidence>
<dbReference type="GO" id="GO:0010506">
    <property type="term" value="P:regulation of autophagy"/>
    <property type="evidence" value="ECO:0007669"/>
    <property type="project" value="InterPro"/>
</dbReference>